<dbReference type="KEGG" id="kba:A0U89_08150"/>
<dbReference type="SMART" id="SM00986">
    <property type="entry name" value="UDG"/>
    <property type="match status" value="1"/>
</dbReference>
<sequence length="418" mass="46522">MAEIHLAHAADLKGWRAHVRALLADNTDPSTVAWNIRPPPDLFESNIQPDLPSASIDLKISREHAALISAVIQSSDAERFRLLHQFVYGLHCNTPSDASLEARLSELHEEAQKAAIDLRAQFITAFEQEENNSLFRLSPACPVLAGQAKQLSEIRVEPWVITTPDLSIRWDGNILYYGAGSLHKPHEATYPVKAGQGYWAQLPELIVSSSEYILGAATSIEVERALAADCRRCALWQPANRTIFGEGAHEAALMFVGEQPGDQEDQLGHPFVGPAGQVFDKALVAANIERRSIYLTNAVKHFKFQKRGARRIHQKPDSAEMRACLPWLQAEQRIMKPKVIVMLGVTAATSILQRAVTISRERSRPIPLEDGAIGIVTVHPSYLLRLPDADARERETRRFEEDLRLAASLLTESQPLFH</sequence>
<evidence type="ECO:0000256" key="1">
    <source>
        <dbReference type="ARBA" id="ARBA00006521"/>
    </source>
</evidence>
<dbReference type="SMART" id="SM00987">
    <property type="entry name" value="UreE_C"/>
    <property type="match status" value="1"/>
</dbReference>
<evidence type="ECO:0000256" key="8">
    <source>
        <dbReference type="ARBA" id="ARBA00023014"/>
    </source>
</evidence>
<keyword evidence="6" id="KW-0378">Hydrolase</keyword>
<keyword evidence="8" id="KW-0411">Iron-sulfur</keyword>
<evidence type="ECO:0000256" key="7">
    <source>
        <dbReference type="ARBA" id="ARBA00023004"/>
    </source>
</evidence>
<dbReference type="CDD" id="cd10030">
    <property type="entry name" value="UDG-F4_TTUDGA_SPO1dp_like"/>
    <property type="match status" value="1"/>
</dbReference>
<evidence type="ECO:0000256" key="5">
    <source>
        <dbReference type="ARBA" id="ARBA00022763"/>
    </source>
</evidence>
<evidence type="ECO:0000313" key="11">
    <source>
        <dbReference type="Proteomes" id="UP000179145"/>
    </source>
</evidence>
<dbReference type="SUPFAM" id="SSF52141">
    <property type="entry name" value="Uracil-DNA glycosylase-like"/>
    <property type="match status" value="1"/>
</dbReference>
<organism evidence="10 11">
    <name type="scientific">Kozakia baliensis</name>
    <dbReference type="NCBI Taxonomy" id="153496"/>
    <lineage>
        <taxon>Bacteria</taxon>
        <taxon>Pseudomonadati</taxon>
        <taxon>Pseudomonadota</taxon>
        <taxon>Alphaproteobacteria</taxon>
        <taxon>Acetobacterales</taxon>
        <taxon>Acetobacteraceae</taxon>
        <taxon>Kozakia</taxon>
    </lineage>
</organism>
<evidence type="ECO:0000256" key="4">
    <source>
        <dbReference type="ARBA" id="ARBA00022723"/>
    </source>
</evidence>
<accession>A0A1D8UTY8</accession>
<keyword evidence="7" id="KW-0408">Iron</keyword>
<dbReference type="STRING" id="153496.A0U89_08150"/>
<dbReference type="RefSeq" id="WP_070402789.1">
    <property type="nucleotide sequence ID" value="NZ_BJVW01000003.1"/>
</dbReference>
<keyword evidence="3" id="KW-0004">4Fe-4S</keyword>
<dbReference type="Pfam" id="PF03167">
    <property type="entry name" value="UDG"/>
    <property type="match status" value="1"/>
</dbReference>
<dbReference type="NCBIfam" id="TIGR00758">
    <property type="entry name" value="UDG_fam4"/>
    <property type="match status" value="1"/>
</dbReference>
<protein>
    <recommendedName>
        <fullName evidence="2">Type-4 uracil-DNA glycosylase</fullName>
    </recommendedName>
</protein>
<keyword evidence="4" id="KW-0479">Metal-binding</keyword>
<dbReference type="PANTHER" id="PTHR33693">
    <property type="entry name" value="TYPE-5 URACIL-DNA GLYCOSYLASE"/>
    <property type="match status" value="1"/>
</dbReference>
<dbReference type="PANTHER" id="PTHR33693:SF9">
    <property type="entry name" value="TYPE-4 URACIL-DNA GLYCOSYLASE"/>
    <property type="match status" value="1"/>
</dbReference>
<dbReference type="AlphaFoldDB" id="A0A1D8UTY8"/>
<dbReference type="GO" id="GO:0006281">
    <property type="term" value="P:DNA repair"/>
    <property type="evidence" value="ECO:0007669"/>
    <property type="project" value="UniProtKB-KW"/>
</dbReference>
<dbReference type="GO" id="GO:0051539">
    <property type="term" value="F:4 iron, 4 sulfur cluster binding"/>
    <property type="evidence" value="ECO:0007669"/>
    <property type="project" value="UniProtKB-KW"/>
</dbReference>
<comment type="similarity">
    <text evidence="1">Belongs to the uracil-DNA glycosylase (UDG) superfamily. Type 4 (UDGa) family.</text>
</comment>
<dbReference type="InterPro" id="IPR005273">
    <property type="entry name" value="Ura-DNA_glyco_family4"/>
</dbReference>
<proteinExistence type="inferred from homology"/>
<dbReference type="InterPro" id="IPR036895">
    <property type="entry name" value="Uracil-DNA_glycosylase-like_sf"/>
</dbReference>
<dbReference type="InterPro" id="IPR051536">
    <property type="entry name" value="UDG_Type-4/5"/>
</dbReference>
<dbReference type="Gene3D" id="3.40.470.10">
    <property type="entry name" value="Uracil-DNA glycosylase-like domain"/>
    <property type="match status" value="1"/>
</dbReference>
<dbReference type="eggNOG" id="COG1573">
    <property type="taxonomic scope" value="Bacteria"/>
</dbReference>
<evidence type="ECO:0000256" key="9">
    <source>
        <dbReference type="ARBA" id="ARBA00023204"/>
    </source>
</evidence>
<reference evidence="10 11" key="1">
    <citation type="journal article" date="2016" name="Microb. Cell Fact.">
        <title>Dissection of exopolysaccharide biosynthesis in Kozakia baliensis.</title>
        <authorList>
            <person name="Brandt J.U."/>
            <person name="Jakob F."/>
            <person name="Behr J."/>
            <person name="Geissler A.J."/>
            <person name="Vogel R.F."/>
        </authorList>
    </citation>
    <scope>NUCLEOTIDE SEQUENCE [LARGE SCALE GENOMIC DNA]</scope>
    <source>
        <strain evidence="10 11">DSM 14400</strain>
    </source>
</reference>
<dbReference type="GO" id="GO:0097506">
    <property type="term" value="F:deaminated base DNA N-glycosylase activity"/>
    <property type="evidence" value="ECO:0007669"/>
    <property type="project" value="UniProtKB-ARBA"/>
</dbReference>
<keyword evidence="5" id="KW-0227">DNA damage</keyword>
<gene>
    <name evidence="10" type="ORF">A0U89_08150</name>
</gene>
<dbReference type="NCBIfam" id="TIGR03914">
    <property type="entry name" value="UDG_fam_dom"/>
    <property type="match status" value="1"/>
</dbReference>
<dbReference type="Proteomes" id="UP000179145">
    <property type="component" value="Chromosome"/>
</dbReference>
<keyword evidence="9" id="KW-0234">DNA repair</keyword>
<dbReference type="GO" id="GO:0046872">
    <property type="term" value="F:metal ion binding"/>
    <property type="evidence" value="ECO:0007669"/>
    <property type="project" value="UniProtKB-KW"/>
</dbReference>
<evidence type="ECO:0000256" key="2">
    <source>
        <dbReference type="ARBA" id="ARBA00019403"/>
    </source>
</evidence>
<evidence type="ECO:0000256" key="3">
    <source>
        <dbReference type="ARBA" id="ARBA00022485"/>
    </source>
</evidence>
<keyword evidence="11" id="KW-1185">Reference proteome</keyword>
<dbReference type="InterPro" id="IPR005122">
    <property type="entry name" value="Uracil-DNA_glycosylase-like"/>
</dbReference>
<evidence type="ECO:0000256" key="6">
    <source>
        <dbReference type="ARBA" id="ARBA00022801"/>
    </source>
</evidence>
<dbReference type="EMBL" id="CP014674">
    <property type="protein sequence ID" value="AOX17120.1"/>
    <property type="molecule type" value="Genomic_DNA"/>
</dbReference>
<name>A0A1D8UTY8_9PROT</name>
<evidence type="ECO:0000313" key="10">
    <source>
        <dbReference type="EMBL" id="AOX17120.1"/>
    </source>
</evidence>